<reference evidence="1" key="1">
    <citation type="submission" date="2018-02" db="EMBL/GenBank/DDBJ databases">
        <title>Rhizophora mucronata_Transcriptome.</title>
        <authorList>
            <person name="Meera S.P."/>
            <person name="Sreeshan A."/>
            <person name="Augustine A."/>
        </authorList>
    </citation>
    <scope>NUCLEOTIDE SEQUENCE</scope>
    <source>
        <tissue evidence="1">Leaf</tissue>
    </source>
</reference>
<sequence length="41" mass="4782">MLELQTLHNFFPNLKHLDLTFNNLQGTSFGHFPTSINAYIF</sequence>
<name>A0A2P2MF00_RHIMU</name>
<keyword evidence="1" id="KW-0808">Transferase</keyword>
<protein>
    <submittedName>
        <fullName evidence="1">Receptor-like protein kinase 5</fullName>
    </submittedName>
</protein>
<keyword evidence="1" id="KW-0675">Receptor</keyword>
<dbReference type="AlphaFoldDB" id="A0A2P2MF00"/>
<evidence type="ECO:0000313" key="1">
    <source>
        <dbReference type="EMBL" id="MBX28722.1"/>
    </source>
</evidence>
<organism evidence="1">
    <name type="scientific">Rhizophora mucronata</name>
    <name type="common">Asiatic mangrove</name>
    <dbReference type="NCBI Taxonomy" id="61149"/>
    <lineage>
        <taxon>Eukaryota</taxon>
        <taxon>Viridiplantae</taxon>
        <taxon>Streptophyta</taxon>
        <taxon>Embryophyta</taxon>
        <taxon>Tracheophyta</taxon>
        <taxon>Spermatophyta</taxon>
        <taxon>Magnoliopsida</taxon>
        <taxon>eudicotyledons</taxon>
        <taxon>Gunneridae</taxon>
        <taxon>Pentapetalae</taxon>
        <taxon>rosids</taxon>
        <taxon>fabids</taxon>
        <taxon>Malpighiales</taxon>
        <taxon>Rhizophoraceae</taxon>
        <taxon>Rhizophora</taxon>
    </lineage>
</organism>
<accession>A0A2P2MF00</accession>
<dbReference type="GO" id="GO:0016301">
    <property type="term" value="F:kinase activity"/>
    <property type="evidence" value="ECO:0007669"/>
    <property type="project" value="UniProtKB-KW"/>
</dbReference>
<proteinExistence type="predicted"/>
<keyword evidence="1" id="KW-0418">Kinase</keyword>
<dbReference type="EMBL" id="GGEC01048238">
    <property type="protein sequence ID" value="MBX28722.1"/>
    <property type="molecule type" value="Transcribed_RNA"/>
</dbReference>